<dbReference type="AlphaFoldDB" id="A0A0C3KSN7"/>
<evidence type="ECO:0000256" key="11">
    <source>
        <dbReference type="ARBA" id="ARBA00029774"/>
    </source>
</evidence>
<dbReference type="GO" id="GO:0005737">
    <property type="term" value="C:cytoplasm"/>
    <property type="evidence" value="ECO:0007669"/>
    <property type="project" value="UniProtKB-SubCell"/>
</dbReference>
<dbReference type="GO" id="GO:0003725">
    <property type="term" value="F:double-stranded RNA binding"/>
    <property type="evidence" value="ECO:0007669"/>
    <property type="project" value="InterPro"/>
</dbReference>
<dbReference type="Gene3D" id="3.40.50.11030">
    <property type="entry name" value="Threonylcarbamoyl-AMP synthase, C-terminal domain"/>
    <property type="match status" value="1"/>
</dbReference>
<dbReference type="InterPro" id="IPR005145">
    <property type="entry name" value="Sua5_C"/>
</dbReference>
<feature type="binding site" evidence="13">
    <location>
        <position position="62"/>
    </location>
    <ligand>
        <name>L-threonine</name>
        <dbReference type="ChEBI" id="CHEBI:57926"/>
    </ligand>
</feature>
<dbReference type="Pfam" id="PF01300">
    <property type="entry name" value="Sua5_yciO_yrdC"/>
    <property type="match status" value="1"/>
</dbReference>
<reference evidence="16 17" key="1">
    <citation type="submission" date="2014-04" db="EMBL/GenBank/DDBJ databases">
        <authorList>
            <consortium name="DOE Joint Genome Institute"/>
            <person name="Kuo A."/>
            <person name="Girlanda M."/>
            <person name="Perotto S."/>
            <person name="Kohler A."/>
            <person name="Nagy L.G."/>
            <person name="Floudas D."/>
            <person name="Copeland A."/>
            <person name="Barry K.W."/>
            <person name="Cichocki N."/>
            <person name="Veneault-Fourrey C."/>
            <person name="LaButti K."/>
            <person name="Lindquist E.A."/>
            <person name="Lipzen A."/>
            <person name="Lundell T."/>
            <person name="Morin E."/>
            <person name="Murat C."/>
            <person name="Sun H."/>
            <person name="Tunlid A."/>
            <person name="Henrissat B."/>
            <person name="Grigoriev I.V."/>
            <person name="Hibbett D.S."/>
            <person name="Martin F."/>
            <person name="Nordberg H.P."/>
            <person name="Cantor M.N."/>
            <person name="Hua S.X."/>
        </authorList>
    </citation>
    <scope>NUCLEOTIDE SEQUENCE [LARGE SCALE GENOMIC DNA]</scope>
    <source>
        <strain evidence="16 17">MUT 4182</strain>
    </source>
</reference>
<sequence>MPSHPVARALISFSQTPLAAPSANSSGRPSPTKAEHVWDDLGKSGKVPLILDGGPCDVGVESTVVDGISAEDGSIRVLRPGGVTVEEMKAVLSEGLSPEESPVRVLVHKRDYQDAHMEQHPTTPGMKYLHYTPSVPVVLLNLKNTQLPSTEEYEPLAKVMDDLFAKHQPRSEKSGRKVGFLVTSDFPVESVTRANPSEMITFDLGPRNEPSIAAQRLFDGLLTLEKKGVDFILVEAIDEENEGLAVMNRVRKAAGDVRLVEVS</sequence>
<keyword evidence="17" id="KW-1185">Reference proteome</keyword>
<evidence type="ECO:0000256" key="1">
    <source>
        <dbReference type="ARBA" id="ARBA00004496"/>
    </source>
</evidence>
<organism evidence="16 17">
    <name type="scientific">Tulasnella calospora MUT 4182</name>
    <dbReference type="NCBI Taxonomy" id="1051891"/>
    <lineage>
        <taxon>Eukaryota</taxon>
        <taxon>Fungi</taxon>
        <taxon>Dikarya</taxon>
        <taxon>Basidiomycota</taxon>
        <taxon>Agaricomycotina</taxon>
        <taxon>Agaricomycetes</taxon>
        <taxon>Cantharellales</taxon>
        <taxon>Tulasnellaceae</taxon>
        <taxon>Tulasnella</taxon>
    </lineage>
</organism>
<name>A0A0C3KSN7_9AGAM</name>
<evidence type="ECO:0000256" key="13">
    <source>
        <dbReference type="PIRSR" id="PIRSR004930-1"/>
    </source>
</evidence>
<dbReference type="InterPro" id="IPR017945">
    <property type="entry name" value="DHBP_synth_RibB-like_a/b_dom"/>
</dbReference>
<dbReference type="Pfam" id="PF03481">
    <property type="entry name" value="Sua5_C"/>
    <property type="match status" value="1"/>
</dbReference>
<dbReference type="PIRSF" id="PIRSF004930">
    <property type="entry name" value="Tln_factor_SUA5"/>
    <property type="match status" value="1"/>
</dbReference>
<evidence type="ECO:0000256" key="9">
    <source>
        <dbReference type="ARBA" id="ARBA00022741"/>
    </source>
</evidence>
<dbReference type="HOGENOM" id="CLU_031397_0_1_1"/>
<evidence type="ECO:0000256" key="10">
    <source>
        <dbReference type="ARBA" id="ARBA00022840"/>
    </source>
</evidence>
<protein>
    <recommendedName>
        <fullName evidence="4">Threonylcarbamoyl-AMP synthase</fullName>
        <ecNumber evidence="3">2.7.7.87</ecNumber>
    </recommendedName>
    <alternativeName>
        <fullName evidence="11">L-threonylcarbamoyladenylate synthase</fullName>
    </alternativeName>
</protein>
<evidence type="ECO:0000256" key="14">
    <source>
        <dbReference type="SAM" id="MobiDB-lite"/>
    </source>
</evidence>
<dbReference type="GO" id="GO:0061710">
    <property type="term" value="F:L-threonylcarbamoyladenylate synthase"/>
    <property type="evidence" value="ECO:0007669"/>
    <property type="project" value="UniProtKB-EC"/>
</dbReference>
<evidence type="ECO:0000256" key="8">
    <source>
        <dbReference type="ARBA" id="ARBA00022695"/>
    </source>
</evidence>
<feature type="binding site" evidence="13">
    <location>
        <position position="20"/>
    </location>
    <ligand>
        <name>L-threonine</name>
        <dbReference type="ChEBI" id="CHEBI:57926"/>
    </ligand>
</feature>
<evidence type="ECO:0000313" key="17">
    <source>
        <dbReference type="Proteomes" id="UP000054248"/>
    </source>
</evidence>
<keyword evidence="9 13" id="KW-0547">Nucleotide-binding</keyword>
<dbReference type="Proteomes" id="UP000054248">
    <property type="component" value="Unassembled WGS sequence"/>
</dbReference>
<evidence type="ECO:0000256" key="6">
    <source>
        <dbReference type="ARBA" id="ARBA00022679"/>
    </source>
</evidence>
<dbReference type="GO" id="GO:0000049">
    <property type="term" value="F:tRNA binding"/>
    <property type="evidence" value="ECO:0007669"/>
    <property type="project" value="TreeGrafter"/>
</dbReference>
<proteinExistence type="inferred from homology"/>
<comment type="similarity">
    <text evidence="2">Belongs to the SUA5 family.</text>
</comment>
<evidence type="ECO:0000259" key="15">
    <source>
        <dbReference type="PROSITE" id="PS51163"/>
    </source>
</evidence>
<feature type="domain" description="YrdC-like" evidence="15">
    <location>
        <begin position="1"/>
        <end position="83"/>
    </location>
</feature>
<evidence type="ECO:0000256" key="2">
    <source>
        <dbReference type="ARBA" id="ARBA00007663"/>
    </source>
</evidence>
<dbReference type="InterPro" id="IPR050156">
    <property type="entry name" value="TC-AMP_synthase_SUA5"/>
</dbReference>
<comment type="catalytic activity">
    <reaction evidence="12">
        <text>L-threonine + hydrogencarbonate + ATP = L-threonylcarbamoyladenylate + diphosphate + H2O</text>
        <dbReference type="Rhea" id="RHEA:36407"/>
        <dbReference type="ChEBI" id="CHEBI:15377"/>
        <dbReference type="ChEBI" id="CHEBI:17544"/>
        <dbReference type="ChEBI" id="CHEBI:30616"/>
        <dbReference type="ChEBI" id="CHEBI:33019"/>
        <dbReference type="ChEBI" id="CHEBI:57926"/>
        <dbReference type="ChEBI" id="CHEBI:73682"/>
        <dbReference type="EC" id="2.7.7.87"/>
    </reaction>
</comment>
<evidence type="ECO:0000313" key="16">
    <source>
        <dbReference type="EMBL" id="KIO24483.1"/>
    </source>
</evidence>
<dbReference type="GO" id="GO:0006450">
    <property type="term" value="P:regulation of translational fidelity"/>
    <property type="evidence" value="ECO:0007669"/>
    <property type="project" value="TreeGrafter"/>
</dbReference>
<dbReference type="PROSITE" id="PS51163">
    <property type="entry name" value="YRDC"/>
    <property type="match status" value="1"/>
</dbReference>
<dbReference type="PANTHER" id="PTHR17490">
    <property type="entry name" value="SUA5"/>
    <property type="match status" value="1"/>
</dbReference>
<evidence type="ECO:0000256" key="12">
    <source>
        <dbReference type="ARBA" id="ARBA00048366"/>
    </source>
</evidence>
<accession>A0A0C3KSN7</accession>
<keyword evidence="10 13" id="KW-0067">ATP-binding</keyword>
<feature type="region of interest" description="Disordered" evidence="14">
    <location>
        <begin position="17"/>
        <end position="38"/>
    </location>
</feature>
<feature type="binding site" evidence="13">
    <location>
        <position position="30"/>
    </location>
    <ligand>
        <name>ATP</name>
        <dbReference type="ChEBI" id="CHEBI:30616"/>
    </ligand>
</feature>
<gene>
    <name evidence="16" type="ORF">M407DRAFT_244414</name>
</gene>
<evidence type="ECO:0000256" key="3">
    <source>
        <dbReference type="ARBA" id="ARBA00012584"/>
    </source>
</evidence>
<keyword evidence="5" id="KW-0963">Cytoplasm</keyword>
<feature type="binding site" evidence="13">
    <location>
        <position position="131"/>
    </location>
    <ligand>
        <name>ATP</name>
        <dbReference type="ChEBI" id="CHEBI:30616"/>
    </ligand>
</feature>
<feature type="binding site" evidence="13">
    <location>
        <position position="79"/>
    </location>
    <ligand>
        <name>ATP</name>
        <dbReference type="ChEBI" id="CHEBI:30616"/>
    </ligand>
</feature>
<feature type="binding site" evidence="13">
    <location>
        <position position="22"/>
    </location>
    <ligand>
        <name>ATP</name>
        <dbReference type="ChEBI" id="CHEBI:30616"/>
    </ligand>
</feature>
<dbReference type="InterPro" id="IPR006070">
    <property type="entry name" value="Sua5-like_dom"/>
</dbReference>
<evidence type="ECO:0000256" key="4">
    <source>
        <dbReference type="ARBA" id="ARBA00015492"/>
    </source>
</evidence>
<reference evidence="17" key="2">
    <citation type="submission" date="2015-01" db="EMBL/GenBank/DDBJ databases">
        <title>Evolutionary Origins and Diversification of the Mycorrhizal Mutualists.</title>
        <authorList>
            <consortium name="DOE Joint Genome Institute"/>
            <consortium name="Mycorrhizal Genomics Consortium"/>
            <person name="Kohler A."/>
            <person name="Kuo A."/>
            <person name="Nagy L.G."/>
            <person name="Floudas D."/>
            <person name="Copeland A."/>
            <person name="Barry K.W."/>
            <person name="Cichocki N."/>
            <person name="Veneault-Fourrey C."/>
            <person name="LaButti K."/>
            <person name="Lindquist E.A."/>
            <person name="Lipzen A."/>
            <person name="Lundell T."/>
            <person name="Morin E."/>
            <person name="Murat C."/>
            <person name="Riley R."/>
            <person name="Ohm R."/>
            <person name="Sun H."/>
            <person name="Tunlid A."/>
            <person name="Henrissat B."/>
            <person name="Grigoriev I.V."/>
            <person name="Hibbett D.S."/>
            <person name="Martin F."/>
        </authorList>
    </citation>
    <scope>NUCLEOTIDE SEQUENCE [LARGE SCALE GENOMIC DNA]</scope>
    <source>
        <strain evidence="17">MUT 4182</strain>
    </source>
</reference>
<feature type="compositionally biased region" description="Polar residues" evidence="14">
    <location>
        <begin position="17"/>
        <end position="29"/>
    </location>
</feature>
<dbReference type="EMBL" id="KN823060">
    <property type="protein sequence ID" value="KIO24483.1"/>
    <property type="molecule type" value="Genomic_DNA"/>
</dbReference>
<dbReference type="PANTHER" id="PTHR17490:SF16">
    <property type="entry name" value="THREONYLCARBAMOYL-AMP SYNTHASE"/>
    <property type="match status" value="1"/>
</dbReference>
<dbReference type="InterPro" id="IPR010923">
    <property type="entry name" value="T(6)A37_SUA5"/>
</dbReference>
<dbReference type="GO" id="GO:0008033">
    <property type="term" value="P:tRNA processing"/>
    <property type="evidence" value="ECO:0007669"/>
    <property type="project" value="UniProtKB-KW"/>
</dbReference>
<dbReference type="SUPFAM" id="SSF55821">
    <property type="entry name" value="YrdC/RibB"/>
    <property type="match status" value="1"/>
</dbReference>
<comment type="subcellular location">
    <subcellularLocation>
        <location evidence="1">Cytoplasm</location>
    </subcellularLocation>
</comment>
<dbReference type="Gene3D" id="3.90.870.10">
    <property type="entry name" value="DHBP synthase"/>
    <property type="match status" value="1"/>
</dbReference>
<evidence type="ECO:0000256" key="5">
    <source>
        <dbReference type="ARBA" id="ARBA00022490"/>
    </source>
</evidence>
<dbReference type="STRING" id="1051891.A0A0C3KSN7"/>
<keyword evidence="6" id="KW-0808">Transferase</keyword>
<dbReference type="OrthoDB" id="412787at2759"/>
<keyword evidence="8" id="KW-0548">Nucleotidyltransferase</keyword>
<dbReference type="EC" id="2.7.7.87" evidence="3"/>
<evidence type="ECO:0000256" key="7">
    <source>
        <dbReference type="ARBA" id="ARBA00022694"/>
    </source>
</evidence>
<dbReference type="InterPro" id="IPR038385">
    <property type="entry name" value="Sua5/YwlC_C"/>
</dbReference>
<keyword evidence="7" id="KW-0819">tRNA processing</keyword>
<dbReference type="GO" id="GO:0005524">
    <property type="term" value="F:ATP binding"/>
    <property type="evidence" value="ECO:0007669"/>
    <property type="project" value="UniProtKB-KW"/>
</dbReference>